<evidence type="ECO:0000256" key="8">
    <source>
        <dbReference type="ARBA" id="ARBA00022617"/>
    </source>
</evidence>
<feature type="transmembrane region" description="Helical" evidence="21">
    <location>
        <begin position="154"/>
        <end position="173"/>
    </location>
</feature>
<accession>A0A1E5DYT5</accession>
<evidence type="ECO:0000313" key="24">
    <source>
        <dbReference type="Proteomes" id="UP000094070"/>
    </source>
</evidence>
<dbReference type="SUPFAM" id="SSF81442">
    <property type="entry name" value="Cytochrome c oxidase subunit I-like"/>
    <property type="match status" value="1"/>
</dbReference>
<feature type="binding site" description="axial binding residue" evidence="19">
    <location>
        <position position="56"/>
    </location>
    <ligand>
        <name>heme b</name>
        <dbReference type="ChEBI" id="CHEBI:60344"/>
        <label>1; low-spin</label>
    </ligand>
    <ligandPart>
        <name>Fe</name>
        <dbReference type="ChEBI" id="CHEBI:18248"/>
    </ligandPart>
</feature>
<dbReference type="InterPro" id="IPR023615">
    <property type="entry name" value="Cyt_c_Oxase_su1_BS"/>
</dbReference>
<comment type="cofactor">
    <cofactor evidence="1">
        <name>heme b</name>
        <dbReference type="ChEBI" id="CHEBI:60344"/>
    </cofactor>
</comment>
<feature type="transmembrane region" description="Helical" evidence="21">
    <location>
        <begin position="12"/>
        <end position="37"/>
    </location>
</feature>
<keyword evidence="6 20" id="KW-0813">Transport</keyword>
<reference evidence="23 24" key="1">
    <citation type="journal article" date="2012" name="Science">
        <title>Ecological populations of bacteria act as socially cohesive units of antibiotic production and resistance.</title>
        <authorList>
            <person name="Cordero O.X."/>
            <person name="Wildschutte H."/>
            <person name="Kirkup B."/>
            <person name="Proehl S."/>
            <person name="Ngo L."/>
            <person name="Hussain F."/>
            <person name="Le Roux F."/>
            <person name="Mincer T."/>
            <person name="Polz M.F."/>
        </authorList>
    </citation>
    <scope>NUCLEOTIDE SEQUENCE [LARGE SCALE GENOMIC DNA]</scope>
    <source>
        <strain evidence="23 24">1S-45</strain>
    </source>
</reference>
<comment type="cofactor">
    <cofactor evidence="19">
        <name>Cu(2+)</name>
        <dbReference type="ChEBI" id="CHEBI:29036"/>
    </cofactor>
    <text evidence="19">Binds 1 copper ion per subunit, denoted as copper B.</text>
</comment>
<keyword evidence="16" id="KW-0186">Copper</keyword>
<feature type="transmembrane region" description="Helical" evidence="21">
    <location>
        <begin position="263"/>
        <end position="280"/>
    </location>
</feature>
<dbReference type="EMBL" id="AJYK02000103">
    <property type="protein sequence ID" value="OEF22864.1"/>
    <property type="molecule type" value="Genomic_DNA"/>
</dbReference>
<dbReference type="InterPro" id="IPR000883">
    <property type="entry name" value="Cyt_C_Oxase_1"/>
</dbReference>
<evidence type="ECO:0000256" key="19">
    <source>
        <dbReference type="PIRSR" id="PIRSR604677-50"/>
    </source>
</evidence>
<feature type="binding site" evidence="19">
    <location>
        <position position="203"/>
    </location>
    <ligand>
        <name>Cu cation</name>
        <dbReference type="ChEBI" id="CHEBI:23378"/>
        <label>B</label>
    </ligand>
</feature>
<dbReference type="UniPathway" id="UPA00705"/>
<feature type="transmembrane region" description="Helical" evidence="21">
    <location>
        <begin position="233"/>
        <end position="251"/>
    </location>
</feature>
<keyword evidence="15 19" id="KW-0408">Iron</keyword>
<evidence type="ECO:0000256" key="10">
    <source>
        <dbReference type="ARBA" id="ARBA00022692"/>
    </source>
</evidence>
<dbReference type="AlphaFoldDB" id="A0A1E5DYT5"/>
<dbReference type="InterPro" id="IPR036927">
    <property type="entry name" value="Cyt_c_oxase-like_su1_sf"/>
</dbReference>
<keyword evidence="13 20" id="KW-0249">Electron transport</keyword>
<evidence type="ECO:0000256" key="4">
    <source>
        <dbReference type="ARBA" id="ARBA00009578"/>
    </source>
</evidence>
<dbReference type="PANTHER" id="PTHR10422">
    <property type="entry name" value="CYTOCHROME C OXIDASE SUBUNIT 1"/>
    <property type="match status" value="1"/>
</dbReference>
<evidence type="ECO:0000256" key="20">
    <source>
        <dbReference type="RuleBase" id="RU000370"/>
    </source>
</evidence>
<evidence type="ECO:0000259" key="22">
    <source>
        <dbReference type="PROSITE" id="PS50855"/>
    </source>
</evidence>
<feature type="transmembrane region" description="Helical" evidence="21">
    <location>
        <begin position="199"/>
        <end position="221"/>
    </location>
</feature>
<evidence type="ECO:0000256" key="14">
    <source>
        <dbReference type="ARBA" id="ARBA00022989"/>
    </source>
</evidence>
<feature type="transmembrane region" description="Helical" evidence="21">
    <location>
        <begin position="301"/>
        <end position="318"/>
    </location>
</feature>
<dbReference type="GO" id="GO:0005886">
    <property type="term" value="C:plasma membrane"/>
    <property type="evidence" value="ECO:0007669"/>
    <property type="project" value="UniProtKB-SubCell"/>
</dbReference>
<feature type="binding site" evidence="19">
    <location>
        <position position="254"/>
    </location>
    <ligand>
        <name>Cu cation</name>
        <dbReference type="ChEBI" id="CHEBI:23378"/>
        <label>B</label>
    </ligand>
</feature>
<evidence type="ECO:0000256" key="2">
    <source>
        <dbReference type="ARBA" id="ARBA00004651"/>
    </source>
</evidence>
<comment type="similarity">
    <text evidence="4 20">Belongs to the heme-copper respiratory oxidase family.</text>
</comment>
<feature type="binding site" description="axial binding residue" evidence="19">
    <location>
        <position position="341"/>
    </location>
    <ligand>
        <name>heme b</name>
        <dbReference type="ChEBI" id="CHEBI:60344"/>
        <label>2; high-spin</label>
    </ligand>
    <ligandPart>
        <name>Fe</name>
        <dbReference type="ChEBI" id="CHEBI:18248"/>
    </ligandPart>
</feature>
<dbReference type="STRING" id="1188252.A1QC_13330"/>
<feature type="transmembrane region" description="Helical" evidence="21">
    <location>
        <begin position="89"/>
        <end position="112"/>
    </location>
</feature>
<feature type="domain" description="Cytochrome oxidase subunit I profile" evidence="22">
    <location>
        <begin position="1"/>
        <end position="458"/>
    </location>
</feature>
<dbReference type="PROSITE" id="PS50855">
    <property type="entry name" value="COX1"/>
    <property type="match status" value="1"/>
</dbReference>
<feature type="transmembrane region" description="Helical" evidence="21">
    <location>
        <begin position="427"/>
        <end position="452"/>
    </location>
</feature>
<dbReference type="GO" id="GO:0004129">
    <property type="term" value="F:cytochrome-c oxidase activity"/>
    <property type="evidence" value="ECO:0007669"/>
    <property type="project" value="UniProtKB-EC"/>
</dbReference>
<dbReference type="InterPro" id="IPR023616">
    <property type="entry name" value="Cyt_c_oxase-like_su1_dom"/>
</dbReference>
<evidence type="ECO:0000256" key="16">
    <source>
        <dbReference type="ARBA" id="ARBA00023008"/>
    </source>
</evidence>
<evidence type="ECO:0000313" key="23">
    <source>
        <dbReference type="EMBL" id="OEF22864.1"/>
    </source>
</evidence>
<dbReference type="GO" id="GO:0006119">
    <property type="term" value="P:oxidative phosphorylation"/>
    <property type="evidence" value="ECO:0007669"/>
    <property type="project" value="UniProtKB-UniPathway"/>
</dbReference>
<dbReference type="NCBIfam" id="TIGR00780">
    <property type="entry name" value="ccoN"/>
    <property type="match status" value="1"/>
</dbReference>
<keyword evidence="10 20" id="KW-0812">Transmembrane</keyword>
<dbReference type="GO" id="GO:0020037">
    <property type="term" value="F:heme binding"/>
    <property type="evidence" value="ECO:0007669"/>
    <property type="project" value="InterPro"/>
</dbReference>
<keyword evidence="9 20" id="KW-0679">Respiratory chain</keyword>
<feature type="transmembrane region" description="Helical" evidence="21">
    <location>
        <begin position="57"/>
        <end position="77"/>
    </location>
</feature>
<dbReference type="GO" id="GO:0022904">
    <property type="term" value="P:respiratory electron transport chain"/>
    <property type="evidence" value="ECO:0007669"/>
    <property type="project" value="TreeGrafter"/>
</dbReference>
<protein>
    <recommendedName>
        <fullName evidence="5">cytochrome-c oxidase</fullName>
        <ecNumber evidence="5">7.1.1.9</ecNumber>
    </recommendedName>
</protein>
<name>A0A1E5DYT5_9VIBR</name>
<feature type="transmembrane region" description="Helical" evidence="21">
    <location>
        <begin position="124"/>
        <end position="142"/>
    </location>
</feature>
<dbReference type="GO" id="GO:0046872">
    <property type="term" value="F:metal ion binding"/>
    <property type="evidence" value="ECO:0007669"/>
    <property type="project" value="UniProtKB-KW"/>
</dbReference>
<dbReference type="RefSeq" id="WP_017023704.1">
    <property type="nucleotide sequence ID" value="NZ_AJYK02000103.1"/>
</dbReference>
<feature type="transmembrane region" description="Helical" evidence="21">
    <location>
        <begin position="382"/>
        <end position="407"/>
    </location>
</feature>
<dbReference type="Proteomes" id="UP000094070">
    <property type="component" value="Unassembled WGS sequence"/>
</dbReference>
<comment type="cofactor">
    <cofactor evidence="19">
        <name>heme</name>
        <dbReference type="ChEBI" id="CHEBI:30413"/>
    </cofactor>
    <text evidence="19">Binds 2 heme groups per subunit, denoted as high- and low-spin.</text>
</comment>
<dbReference type="PROSITE" id="PS00077">
    <property type="entry name" value="COX1_CUB"/>
    <property type="match status" value="1"/>
</dbReference>
<gene>
    <name evidence="23" type="ORF">A1QC_13330</name>
</gene>
<dbReference type="EC" id="7.1.1.9" evidence="5"/>
<feature type="binding site" description="axial binding residue" evidence="19">
    <location>
        <position position="343"/>
    </location>
    <ligand>
        <name>heme b</name>
        <dbReference type="ChEBI" id="CHEBI:60344"/>
        <label>1; low-spin</label>
    </ligand>
    <ligandPart>
        <name>Fe</name>
        <dbReference type="ChEBI" id="CHEBI:18248"/>
    </ligandPart>
</feature>
<dbReference type="PANTHER" id="PTHR10422:SF29">
    <property type="entry name" value="CYTOCHROME C OXIDASE SUBUNIT 1 HOMOLOG, BACTEROID"/>
    <property type="match status" value="1"/>
</dbReference>
<evidence type="ECO:0000256" key="15">
    <source>
        <dbReference type="ARBA" id="ARBA00023004"/>
    </source>
</evidence>
<comment type="pathway">
    <text evidence="3">Energy metabolism; oxidative phosphorylation.</text>
</comment>
<evidence type="ECO:0000256" key="9">
    <source>
        <dbReference type="ARBA" id="ARBA00022660"/>
    </source>
</evidence>
<evidence type="ECO:0000256" key="6">
    <source>
        <dbReference type="ARBA" id="ARBA00022448"/>
    </source>
</evidence>
<evidence type="ECO:0000256" key="3">
    <source>
        <dbReference type="ARBA" id="ARBA00004673"/>
    </source>
</evidence>
<feature type="transmembrane region" description="Helical" evidence="21">
    <location>
        <begin position="338"/>
        <end position="362"/>
    </location>
</feature>
<evidence type="ECO:0000256" key="5">
    <source>
        <dbReference type="ARBA" id="ARBA00012949"/>
    </source>
</evidence>
<comment type="catalytic activity">
    <reaction evidence="18">
        <text>4 Fe(II)-[cytochrome c] + O2 + 8 H(+)(in) = 4 Fe(III)-[cytochrome c] + 2 H2O + 4 H(+)(out)</text>
        <dbReference type="Rhea" id="RHEA:11436"/>
        <dbReference type="Rhea" id="RHEA-COMP:10350"/>
        <dbReference type="Rhea" id="RHEA-COMP:14399"/>
        <dbReference type="ChEBI" id="CHEBI:15377"/>
        <dbReference type="ChEBI" id="CHEBI:15378"/>
        <dbReference type="ChEBI" id="CHEBI:15379"/>
        <dbReference type="ChEBI" id="CHEBI:29033"/>
        <dbReference type="ChEBI" id="CHEBI:29034"/>
        <dbReference type="EC" id="7.1.1.9"/>
    </reaction>
</comment>
<feature type="binding site" evidence="19">
    <location>
        <position position="253"/>
    </location>
    <ligand>
        <name>Cu cation</name>
        <dbReference type="ChEBI" id="CHEBI:23378"/>
        <label>B</label>
    </ligand>
</feature>
<keyword evidence="14 21" id="KW-1133">Transmembrane helix</keyword>
<dbReference type="InterPro" id="IPR004677">
    <property type="entry name" value="Cyt_c_oxidase_cbb3_su1"/>
</dbReference>
<keyword evidence="17 21" id="KW-0472">Membrane</keyword>
<evidence type="ECO:0000256" key="21">
    <source>
        <dbReference type="SAM" id="Phobius"/>
    </source>
</evidence>
<keyword evidence="24" id="KW-1185">Reference proteome</keyword>
<organism evidence="23 24">
    <name type="scientific">Vibrio rumoiensis 1S-45</name>
    <dbReference type="NCBI Taxonomy" id="1188252"/>
    <lineage>
        <taxon>Bacteria</taxon>
        <taxon>Pseudomonadati</taxon>
        <taxon>Pseudomonadota</taxon>
        <taxon>Gammaproteobacteria</taxon>
        <taxon>Vibrionales</taxon>
        <taxon>Vibrionaceae</taxon>
        <taxon>Vibrio</taxon>
    </lineage>
</organism>
<evidence type="ECO:0000256" key="1">
    <source>
        <dbReference type="ARBA" id="ARBA00001970"/>
    </source>
</evidence>
<evidence type="ECO:0000256" key="17">
    <source>
        <dbReference type="ARBA" id="ARBA00023136"/>
    </source>
</evidence>
<sequence>MEMNYDMKIVKYFIITSLIWALVGMTVGLILAAQLYWPVLNFDSEYFQFGRLRPLHTSGVIFGFVVNILMGTSLYIVQRTSHTALFNKSLAWMVYWGWQLVLVLALITLPLGFTTSKEYAELEWPIDILIAVVWVMYGVLFFGTIGKRKVKHIFVANWFFGGFIIVIAMIFIANNLEIPVNWTKSYSVYAGTQDAIVQWWWGHNAVGFLLTAGIIGMNYYFIPKASERPIYSYRLSVIHFWGLVGFYTWAGTHHLVYSSVPDWLQNLGIIMSLLLWLPSWGGAFNSLMTLLSNKEKLKHDYVMLFFLSAVIYYALATFEGPLLAIRWFNMIAHNTEWIVGHVHSAALGWVAMSGFAVFYYFIPRLWGHTEMWSRRLVKWHFWFAHIGIAIYAVALWIAGIGQGYMWLKQDPDGSLVYSFVDSMNFVAPWMLVRFIGGAFFVSGVVLMIYNLYRTLSLPIQVPLTDGSDELSSNAAEEGEIYVK</sequence>
<comment type="caution">
    <text evidence="23">The sequence shown here is derived from an EMBL/GenBank/DDBJ whole genome shotgun (WGS) entry which is preliminary data.</text>
</comment>
<comment type="subcellular location">
    <subcellularLocation>
        <location evidence="2">Cell membrane</location>
        <topology evidence="2">Multi-pass membrane protein</topology>
    </subcellularLocation>
</comment>
<dbReference type="Pfam" id="PF00115">
    <property type="entry name" value="COX1"/>
    <property type="match status" value="1"/>
</dbReference>
<keyword evidence="7" id="KW-1003">Cell membrane</keyword>
<evidence type="ECO:0000256" key="11">
    <source>
        <dbReference type="ARBA" id="ARBA00022723"/>
    </source>
</evidence>
<evidence type="ECO:0000256" key="7">
    <source>
        <dbReference type="ARBA" id="ARBA00022475"/>
    </source>
</evidence>
<evidence type="ECO:0000256" key="13">
    <source>
        <dbReference type="ARBA" id="ARBA00022982"/>
    </source>
</evidence>
<dbReference type="eggNOG" id="COG3278">
    <property type="taxonomic scope" value="Bacteria"/>
</dbReference>
<keyword evidence="8 19" id="KW-0349">Heme</keyword>
<keyword evidence="12" id="KW-1278">Translocase</keyword>
<proteinExistence type="inferred from homology"/>
<dbReference type="GO" id="GO:0015990">
    <property type="term" value="P:electron transport coupled proton transport"/>
    <property type="evidence" value="ECO:0007669"/>
    <property type="project" value="TreeGrafter"/>
</dbReference>
<keyword evidence="11 19" id="KW-0479">Metal-binding</keyword>
<dbReference type="OrthoDB" id="9806838at2"/>
<evidence type="ECO:0000256" key="12">
    <source>
        <dbReference type="ARBA" id="ARBA00022967"/>
    </source>
</evidence>
<evidence type="ECO:0000256" key="18">
    <source>
        <dbReference type="ARBA" id="ARBA00047816"/>
    </source>
</evidence>
<dbReference type="Gene3D" id="1.20.210.10">
    <property type="entry name" value="Cytochrome c oxidase-like, subunit I domain"/>
    <property type="match status" value="1"/>
</dbReference>